<keyword evidence="7" id="KW-0067">ATP-binding</keyword>
<dbReference type="Proteomes" id="UP000527616">
    <property type="component" value="Unassembled WGS sequence"/>
</dbReference>
<evidence type="ECO:0000256" key="3">
    <source>
        <dbReference type="ARBA" id="ARBA00022553"/>
    </source>
</evidence>
<evidence type="ECO:0000256" key="5">
    <source>
        <dbReference type="ARBA" id="ARBA00022741"/>
    </source>
</evidence>
<gene>
    <name evidence="11" type="ORF">GGQ54_003142</name>
</gene>
<dbReference type="CDD" id="cd16917">
    <property type="entry name" value="HATPase_UhpB-NarQ-NarX-like"/>
    <property type="match status" value="1"/>
</dbReference>
<evidence type="ECO:0000256" key="2">
    <source>
        <dbReference type="ARBA" id="ARBA00012438"/>
    </source>
</evidence>
<feature type="transmembrane region" description="Helical" evidence="9">
    <location>
        <begin position="64"/>
        <end position="80"/>
    </location>
</feature>
<accession>A0A7Z0DC00</accession>
<dbReference type="RefSeq" id="WP_179446225.1">
    <property type="nucleotide sequence ID" value="NZ_JACBZS010000001.1"/>
</dbReference>
<dbReference type="AlphaFoldDB" id="A0A7Z0DC00"/>
<evidence type="ECO:0000259" key="10">
    <source>
        <dbReference type="Pfam" id="PF07730"/>
    </source>
</evidence>
<keyword evidence="3" id="KW-0597">Phosphoprotein</keyword>
<evidence type="ECO:0000256" key="1">
    <source>
        <dbReference type="ARBA" id="ARBA00000085"/>
    </source>
</evidence>
<comment type="catalytic activity">
    <reaction evidence="1">
        <text>ATP + protein L-histidine = ADP + protein N-phospho-L-histidine.</text>
        <dbReference type="EC" id="2.7.13.3"/>
    </reaction>
</comment>
<evidence type="ECO:0000256" key="8">
    <source>
        <dbReference type="ARBA" id="ARBA00023012"/>
    </source>
</evidence>
<keyword evidence="6 11" id="KW-0418">Kinase</keyword>
<evidence type="ECO:0000256" key="6">
    <source>
        <dbReference type="ARBA" id="ARBA00022777"/>
    </source>
</evidence>
<dbReference type="EC" id="2.7.13.3" evidence="2"/>
<protein>
    <recommendedName>
        <fullName evidence="2">histidine kinase</fullName>
        <ecNumber evidence="2">2.7.13.3</ecNumber>
    </recommendedName>
</protein>
<dbReference type="Gene3D" id="1.20.5.1930">
    <property type="match status" value="1"/>
</dbReference>
<dbReference type="InterPro" id="IPR036890">
    <property type="entry name" value="HATPase_C_sf"/>
</dbReference>
<keyword evidence="9" id="KW-1133">Transmembrane helix</keyword>
<dbReference type="SUPFAM" id="SSF55874">
    <property type="entry name" value="ATPase domain of HSP90 chaperone/DNA topoisomerase II/histidine kinase"/>
    <property type="match status" value="1"/>
</dbReference>
<dbReference type="GO" id="GO:0000155">
    <property type="term" value="F:phosphorelay sensor kinase activity"/>
    <property type="evidence" value="ECO:0007669"/>
    <property type="project" value="InterPro"/>
</dbReference>
<feature type="domain" description="Signal transduction histidine kinase subgroup 3 dimerisation and phosphoacceptor" evidence="10">
    <location>
        <begin position="188"/>
        <end position="253"/>
    </location>
</feature>
<sequence>MRGRAAAAPQARWLTIALVAAGTIFTAINLVSVSARPGDLPITWAAWLLAPGMGAVLLLAGRRWPVAALVISAALLFGYYATGRPPIGFAILLVPAVVNAAERGRVRAAAIVGAGLLLVAFGVRLFALGQGSQILGNQLLTDAAVLVGGLAVGDALLFRNRWHAELGRRIALERTVHEREVEARVEAERRGVSRDIHDGMGHALVIIAQQASIARAVLGTDGERARAALDMIRSVARGARRDVDQVVAILRSPLERSRLPVPRFADVEVAIEALREAGTEVSLTRSGELGSVGALVEASATRLVQEALTNVQRHSRARRVDIAIVREPGRLRVGVVDDGGAAADWQPGSGITGMRERAILVNGEVTISAEPDRFEVAASYPCED</sequence>
<keyword evidence="9" id="KW-0472">Membrane</keyword>
<evidence type="ECO:0000256" key="9">
    <source>
        <dbReference type="SAM" id="Phobius"/>
    </source>
</evidence>
<feature type="transmembrane region" description="Helical" evidence="9">
    <location>
        <begin position="41"/>
        <end position="59"/>
    </location>
</feature>
<evidence type="ECO:0000313" key="12">
    <source>
        <dbReference type="Proteomes" id="UP000527616"/>
    </source>
</evidence>
<dbReference type="PANTHER" id="PTHR24421">
    <property type="entry name" value="NITRATE/NITRITE SENSOR PROTEIN NARX-RELATED"/>
    <property type="match status" value="1"/>
</dbReference>
<feature type="transmembrane region" description="Helical" evidence="9">
    <location>
        <begin position="108"/>
        <end position="127"/>
    </location>
</feature>
<dbReference type="PANTHER" id="PTHR24421:SF10">
    <property type="entry name" value="NITRATE_NITRITE SENSOR PROTEIN NARQ"/>
    <property type="match status" value="1"/>
</dbReference>
<feature type="transmembrane region" description="Helical" evidence="9">
    <location>
        <begin position="12"/>
        <end position="35"/>
    </location>
</feature>
<dbReference type="InterPro" id="IPR011712">
    <property type="entry name" value="Sig_transdc_His_kin_sub3_dim/P"/>
</dbReference>
<proteinExistence type="predicted"/>
<dbReference type="GO" id="GO:0005524">
    <property type="term" value="F:ATP binding"/>
    <property type="evidence" value="ECO:0007669"/>
    <property type="project" value="UniProtKB-KW"/>
</dbReference>
<evidence type="ECO:0000313" key="11">
    <source>
        <dbReference type="EMBL" id="NYI72582.1"/>
    </source>
</evidence>
<feature type="transmembrane region" description="Helical" evidence="9">
    <location>
        <begin position="139"/>
        <end position="158"/>
    </location>
</feature>
<keyword evidence="8" id="KW-0902">Two-component regulatory system</keyword>
<dbReference type="Pfam" id="PF07730">
    <property type="entry name" value="HisKA_3"/>
    <property type="match status" value="1"/>
</dbReference>
<keyword evidence="4" id="KW-0808">Transferase</keyword>
<dbReference type="InterPro" id="IPR050482">
    <property type="entry name" value="Sensor_HK_TwoCompSys"/>
</dbReference>
<keyword evidence="12" id="KW-1185">Reference proteome</keyword>
<dbReference type="EMBL" id="JACBZS010000001">
    <property type="protein sequence ID" value="NYI72582.1"/>
    <property type="molecule type" value="Genomic_DNA"/>
</dbReference>
<keyword evidence="5" id="KW-0547">Nucleotide-binding</keyword>
<comment type="caution">
    <text evidence="11">The sequence shown here is derived from an EMBL/GenBank/DDBJ whole genome shotgun (WGS) entry which is preliminary data.</text>
</comment>
<evidence type="ECO:0000256" key="4">
    <source>
        <dbReference type="ARBA" id="ARBA00022679"/>
    </source>
</evidence>
<reference evidence="11 12" key="1">
    <citation type="submission" date="2020-07" db="EMBL/GenBank/DDBJ databases">
        <title>Sequencing the genomes of 1000 actinobacteria strains.</title>
        <authorList>
            <person name="Klenk H.-P."/>
        </authorList>
    </citation>
    <scope>NUCLEOTIDE SEQUENCE [LARGE SCALE GENOMIC DNA]</scope>
    <source>
        <strain evidence="11 12">DSM 103164</strain>
    </source>
</reference>
<keyword evidence="9" id="KW-0812">Transmembrane</keyword>
<dbReference type="Gene3D" id="3.30.565.10">
    <property type="entry name" value="Histidine kinase-like ATPase, C-terminal domain"/>
    <property type="match status" value="1"/>
</dbReference>
<evidence type="ECO:0000256" key="7">
    <source>
        <dbReference type="ARBA" id="ARBA00022840"/>
    </source>
</evidence>
<dbReference type="GO" id="GO:0016020">
    <property type="term" value="C:membrane"/>
    <property type="evidence" value="ECO:0007669"/>
    <property type="project" value="InterPro"/>
</dbReference>
<name>A0A7Z0DC00_9ACTN</name>
<dbReference type="GO" id="GO:0046983">
    <property type="term" value="F:protein dimerization activity"/>
    <property type="evidence" value="ECO:0007669"/>
    <property type="project" value="InterPro"/>
</dbReference>
<organism evidence="11 12">
    <name type="scientific">Naumannella cuiyingiana</name>
    <dbReference type="NCBI Taxonomy" id="1347891"/>
    <lineage>
        <taxon>Bacteria</taxon>
        <taxon>Bacillati</taxon>
        <taxon>Actinomycetota</taxon>
        <taxon>Actinomycetes</taxon>
        <taxon>Propionibacteriales</taxon>
        <taxon>Propionibacteriaceae</taxon>
        <taxon>Naumannella</taxon>
    </lineage>
</organism>